<feature type="transmembrane region" description="Helical" evidence="1">
    <location>
        <begin position="81"/>
        <end position="107"/>
    </location>
</feature>
<evidence type="ECO:0000313" key="2">
    <source>
        <dbReference type="EMBL" id="PLX63117.1"/>
    </source>
</evidence>
<protein>
    <submittedName>
        <fullName evidence="2">DUF2254 domain-containing protein</fullName>
    </submittedName>
</protein>
<gene>
    <name evidence="2" type="ORF">C0630_02880</name>
</gene>
<dbReference type="AlphaFoldDB" id="A0A2N6D0C7"/>
<dbReference type="EMBL" id="PKUN01000002">
    <property type="protein sequence ID" value="PLX63117.1"/>
    <property type="molecule type" value="Genomic_DNA"/>
</dbReference>
<evidence type="ECO:0000313" key="3">
    <source>
        <dbReference type="Proteomes" id="UP000235015"/>
    </source>
</evidence>
<feature type="transmembrane region" description="Helical" evidence="1">
    <location>
        <begin position="35"/>
        <end position="56"/>
    </location>
</feature>
<evidence type="ECO:0000256" key="1">
    <source>
        <dbReference type="SAM" id="Phobius"/>
    </source>
</evidence>
<name>A0A2N6D0C7_9GAMM</name>
<keyword evidence="1" id="KW-1133">Transmembrane helix</keyword>
<keyword evidence="1" id="KW-0812">Transmembrane</keyword>
<accession>A0A2N6D0C7</accession>
<keyword evidence="1" id="KW-0472">Membrane</keyword>
<dbReference type="Proteomes" id="UP000235015">
    <property type="component" value="Unassembled WGS sequence"/>
</dbReference>
<dbReference type="InterPro" id="IPR018723">
    <property type="entry name" value="DUF2254_membrane"/>
</dbReference>
<feature type="transmembrane region" description="Helical" evidence="1">
    <location>
        <begin position="128"/>
        <end position="147"/>
    </location>
</feature>
<feature type="transmembrane region" description="Helical" evidence="1">
    <location>
        <begin position="159"/>
        <end position="180"/>
    </location>
</feature>
<reference evidence="2 3" key="1">
    <citation type="submission" date="2017-11" db="EMBL/GenBank/DDBJ databases">
        <title>Genome-resolved metagenomics identifies genetic mobility, metabolic interactions, and unexpected diversity in perchlorate-reducing communities.</title>
        <authorList>
            <person name="Barnum T.P."/>
            <person name="Figueroa I.A."/>
            <person name="Carlstrom C.I."/>
            <person name="Lucas L.N."/>
            <person name="Engelbrektson A.L."/>
            <person name="Coates J.D."/>
        </authorList>
    </citation>
    <scope>NUCLEOTIDE SEQUENCE [LARGE SCALE GENOMIC DNA]</scope>
    <source>
        <strain evidence="2">BM301</strain>
    </source>
</reference>
<comment type="caution">
    <text evidence="2">The sequence shown here is derived from an EMBL/GenBank/DDBJ whole genome shotgun (WGS) entry which is preliminary data.</text>
</comment>
<organism evidence="2 3">
    <name type="scientific">Sedimenticola selenatireducens</name>
    <dbReference type="NCBI Taxonomy" id="191960"/>
    <lineage>
        <taxon>Bacteria</taxon>
        <taxon>Pseudomonadati</taxon>
        <taxon>Pseudomonadota</taxon>
        <taxon>Gammaproteobacteria</taxon>
        <taxon>Chromatiales</taxon>
        <taxon>Sedimenticolaceae</taxon>
        <taxon>Sedimenticola</taxon>
    </lineage>
</organism>
<dbReference type="STRING" id="1111735.GCA_000428045_02744"/>
<dbReference type="Pfam" id="PF10011">
    <property type="entry name" value="DUF2254"/>
    <property type="match status" value="1"/>
</dbReference>
<sequence>MSPAECRYLSGAEAHVGPLKNTRLYKLWDQLRSSYWFLPTVIVALSIGLASLLIVADHRYPFDQTSRSSWLFLGTAESARVILSTIATAMITIVSLTFSMTIVVLTLASSQFGPRLIYNFMRDRNNQVALGVFLACFVFCILILRSVKSDVAGNFVPQLGTTAAMAFALFSVGTLIFFIHHIADSIHASRIIANVRNELELIVTRLMPARSGTGLSEETEWQRLMDMIDSSSMPIAARDRGILQAIEEAELLEWAQRHDLLIRLYHRPGAFVIRGTPLFEVYPRERVPVDQLVLLQDAFRFGNKRTLVQDIEFAFQQLVEIGVRALSPGINDQFTAM</sequence>
<proteinExistence type="predicted"/>